<reference evidence="1 2" key="1">
    <citation type="submission" date="2019-12" db="EMBL/GenBank/DDBJ databases">
        <title>complete genome sequences of Pseudomonas putida str. WP8-W18-CRE-01 isolated from wastewater treatment plant effluent.</title>
        <authorList>
            <person name="Sekizuka T."/>
            <person name="Itokawa K."/>
            <person name="Yatsu K."/>
            <person name="Inamine Y."/>
            <person name="Kuroda M."/>
        </authorList>
    </citation>
    <scope>NUCLEOTIDE SEQUENCE [LARGE SCALE GENOMIC DNA]</scope>
    <source>
        <strain evidence="1 2">WP8-W18-CRE-01</strain>
    </source>
</reference>
<evidence type="ECO:0000313" key="2">
    <source>
        <dbReference type="Proteomes" id="UP000515680"/>
    </source>
</evidence>
<dbReference type="Proteomes" id="UP000515680">
    <property type="component" value="Chromosome"/>
</dbReference>
<dbReference type="AlphaFoldDB" id="A0A6S5TLG2"/>
<sequence>MAGIQQCFALPMPSWGVLVVRGPSSAILLTASFLRAVHLLFIEELNCFSYLITDRSALSCTVNGWLRDTYSLRDSTLRETPFYQLPKHFLDGHCAHLCVSE</sequence>
<protein>
    <submittedName>
        <fullName evidence="1">Uncharacterized protein</fullName>
    </submittedName>
</protein>
<name>A0A6S5TLG2_PSEPU</name>
<gene>
    <name evidence="1" type="ORF">WP8W18C01_12540</name>
</gene>
<evidence type="ECO:0000313" key="1">
    <source>
        <dbReference type="EMBL" id="BBT38913.1"/>
    </source>
</evidence>
<accession>A0A6S5TLG2</accession>
<dbReference type="EMBL" id="AP022227">
    <property type="protein sequence ID" value="BBT38913.1"/>
    <property type="molecule type" value="Genomic_DNA"/>
</dbReference>
<proteinExistence type="predicted"/>
<organism evidence="1 2">
    <name type="scientific">Pseudomonas putida</name>
    <name type="common">Arthrobacter siderocapsulatus</name>
    <dbReference type="NCBI Taxonomy" id="303"/>
    <lineage>
        <taxon>Bacteria</taxon>
        <taxon>Pseudomonadati</taxon>
        <taxon>Pseudomonadota</taxon>
        <taxon>Gammaproteobacteria</taxon>
        <taxon>Pseudomonadales</taxon>
        <taxon>Pseudomonadaceae</taxon>
        <taxon>Pseudomonas</taxon>
    </lineage>
</organism>